<dbReference type="PANTHER" id="PTHR43404">
    <property type="entry name" value="LIPOPOLYSACCHARIDE CHOLINEPHOSPHOTRANSFERASE LICD"/>
    <property type="match status" value="1"/>
</dbReference>
<accession>A0A0H3UAV7</accession>
<dbReference type="InterPro" id="IPR007074">
    <property type="entry name" value="LicD/FKTN/FKRP_NTP_transf"/>
</dbReference>
<dbReference type="GO" id="GO:0009100">
    <property type="term" value="P:glycoprotein metabolic process"/>
    <property type="evidence" value="ECO:0007669"/>
    <property type="project" value="UniProtKB-ARBA"/>
</dbReference>
<organism evidence="2">
    <name type="scientific">uncultured bacterium fosmid pJB135F11</name>
    <dbReference type="NCBI Taxonomy" id="1478051"/>
    <lineage>
        <taxon>Bacteria</taxon>
        <taxon>environmental samples</taxon>
    </lineage>
</organism>
<dbReference type="EMBL" id="KF540249">
    <property type="protein sequence ID" value="AIF26867.1"/>
    <property type="molecule type" value="Genomic_DNA"/>
</dbReference>
<reference evidence="2" key="1">
    <citation type="submission" date="2013-08" db="EMBL/GenBank/DDBJ databases">
        <title>Comparison of modified E. coli strains.</title>
        <authorList>
            <person name="Juergensen J."/>
            <person name="Bonge A."/>
            <person name="Streit W.R."/>
        </authorList>
    </citation>
    <scope>NUCLEOTIDE SEQUENCE</scope>
</reference>
<sequence length="268" mass="31120">MNMNNLEKYLQDHLSELQHKELEILCAIKDVCEKNGIEYWLDGGTCLGAVRHQGFIPWDDDIDIAMRKDDLPRFVEAAKRDLPDGLFVQTMDTDPSCRLPIVKVRDMNSLIVEFGDDFRRNYQKGIFVDIFPMIPYPDVSHQFCKKIVKEYCRANAILKQQHTYSWRSVAELFGFGGKRILCAFIWRVAQQLLPCKTYFSNTIETNGYGIMHRADTIFPTSKILFEGEEFTAPAHPEQYLCDLYGDYLQLPPMEKRKGHAAFYKVKLV</sequence>
<dbReference type="PANTHER" id="PTHR43404:SF2">
    <property type="entry name" value="LIPOPOLYSACCHARIDE CHOLINEPHOSPHOTRANSFERASE LICD"/>
    <property type="match status" value="1"/>
</dbReference>
<evidence type="ECO:0000259" key="1">
    <source>
        <dbReference type="Pfam" id="PF04991"/>
    </source>
</evidence>
<feature type="domain" description="LicD/FKTN/FKRP nucleotidyltransferase" evidence="1">
    <location>
        <begin position="32"/>
        <end position="245"/>
    </location>
</feature>
<dbReference type="InterPro" id="IPR052942">
    <property type="entry name" value="LPS_cholinephosphotransferase"/>
</dbReference>
<dbReference type="AlphaFoldDB" id="A0A0H3UAV7"/>
<proteinExistence type="predicted"/>
<dbReference type="Pfam" id="PF04991">
    <property type="entry name" value="LicD"/>
    <property type="match status" value="1"/>
</dbReference>
<evidence type="ECO:0000313" key="2">
    <source>
        <dbReference type="EMBL" id="AIF26867.1"/>
    </source>
</evidence>
<name>A0A0H3UAV7_9BACT</name>
<dbReference type="Gene3D" id="3.30.460.40">
    <property type="match status" value="1"/>
</dbReference>
<protein>
    <submittedName>
        <fullName evidence="2">Putative lipopolysaccharide biosynthesis protein LicD</fullName>
    </submittedName>
</protein>